<comment type="caution">
    <text evidence="1">The sequence shown here is derived from an EMBL/GenBank/DDBJ whole genome shotgun (WGS) entry which is preliminary data.</text>
</comment>
<evidence type="ECO:0000313" key="2">
    <source>
        <dbReference type="Proteomes" id="UP001501577"/>
    </source>
</evidence>
<keyword evidence="2" id="KW-1185">Reference proteome</keyword>
<dbReference type="EMBL" id="BAAAXQ010000024">
    <property type="protein sequence ID" value="GAA3014183.1"/>
    <property type="molecule type" value="Genomic_DNA"/>
</dbReference>
<dbReference type="Proteomes" id="UP001501577">
    <property type="component" value="Unassembled WGS sequence"/>
</dbReference>
<organism evidence="1 2">
    <name type="scientific">Tetragenococcus solitarius</name>
    <dbReference type="NCBI Taxonomy" id="71453"/>
    <lineage>
        <taxon>Bacteria</taxon>
        <taxon>Bacillati</taxon>
        <taxon>Bacillota</taxon>
        <taxon>Bacilli</taxon>
        <taxon>Lactobacillales</taxon>
        <taxon>Enterococcaceae</taxon>
        <taxon>Tetragenococcus</taxon>
    </lineage>
</organism>
<accession>A0ABN3Y1K9</accession>
<dbReference type="Gene3D" id="3.40.50.10780">
    <property type="entry name" value="Dipeptide transport protein"/>
    <property type="match status" value="1"/>
</dbReference>
<dbReference type="InterPro" id="IPR036177">
    <property type="entry name" value="Peptidase_M55_sf"/>
</dbReference>
<dbReference type="RefSeq" id="WP_157061651.1">
    <property type="nucleotide sequence ID" value="NZ_BAAAXQ010000024.1"/>
</dbReference>
<dbReference type="Gene3D" id="3.30.1360.130">
    <property type="entry name" value="Dipeptide transport protein"/>
    <property type="match status" value="1"/>
</dbReference>
<name>A0ABN3Y1K9_9ENTE</name>
<dbReference type="SUPFAM" id="SSF63992">
    <property type="entry name" value="Dipeptide transport protein"/>
    <property type="match status" value="1"/>
</dbReference>
<evidence type="ECO:0000313" key="1">
    <source>
        <dbReference type="EMBL" id="GAA3014183.1"/>
    </source>
</evidence>
<protein>
    <submittedName>
        <fullName evidence="1">M55 family metallopeptidase</fullName>
    </submittedName>
</protein>
<gene>
    <name evidence="1" type="ORF">GCM10019998_07780</name>
</gene>
<sequence length="263" mass="29586">MKLFISADIEGVAGISQWNETEQGPWYDYFCQEMSSEVAAACEGAIQAGVENIFVKDGHHTACNILPHLLPKEAVLNRGWSGDGFGMMSGIQNNVDVVAMVGYHSASFSDQNPLSHTSENYIRNFEINGKRASEFMINRYTCAMLGIPVVFVSGDEGICEEVRQTDKKIETFATLQGWGDSTIGLHPEVAQNGIFQGMKQAIQAKNYQVPDLPQTFDIRITYQERNRARKASLYPEAKLLNPYTVQFETREYFDFLRFYSFVG</sequence>
<reference evidence="1 2" key="1">
    <citation type="journal article" date="2019" name="Int. J. Syst. Evol. Microbiol.">
        <title>The Global Catalogue of Microorganisms (GCM) 10K type strain sequencing project: providing services to taxonomists for standard genome sequencing and annotation.</title>
        <authorList>
            <consortium name="The Broad Institute Genomics Platform"/>
            <consortium name="The Broad Institute Genome Sequencing Center for Infectious Disease"/>
            <person name="Wu L."/>
            <person name="Ma J."/>
        </authorList>
    </citation>
    <scope>NUCLEOTIDE SEQUENCE [LARGE SCALE GENOMIC DNA]</scope>
    <source>
        <strain evidence="1 2">JCM 8736</strain>
    </source>
</reference>
<dbReference type="InterPro" id="IPR027476">
    <property type="entry name" value="DppA_N"/>
</dbReference>
<proteinExistence type="predicted"/>
<dbReference type="Pfam" id="PF04951">
    <property type="entry name" value="Peptidase_M55"/>
    <property type="match status" value="1"/>
</dbReference>
<dbReference type="InterPro" id="IPR007035">
    <property type="entry name" value="Peptidase_M55"/>
</dbReference>
<dbReference type="PIRSF" id="PIRSF015853">
    <property type="entry name" value="Pep_DppA"/>
    <property type="match status" value="1"/>
</dbReference>